<dbReference type="AlphaFoldDB" id="A0A4Y7PJJ7"/>
<evidence type="ECO:0000259" key="1">
    <source>
        <dbReference type="PROSITE" id="PS50097"/>
    </source>
</evidence>
<dbReference type="STRING" id="50990.A0A4Y7PJJ7"/>
<feature type="domain" description="BTB" evidence="1">
    <location>
        <begin position="18"/>
        <end position="85"/>
    </location>
</feature>
<protein>
    <recommendedName>
        <fullName evidence="1">BTB domain-containing protein</fullName>
    </recommendedName>
</protein>
<gene>
    <name evidence="2" type="ORF">BD410DRAFT_845022</name>
</gene>
<evidence type="ECO:0000313" key="3">
    <source>
        <dbReference type="Proteomes" id="UP000294933"/>
    </source>
</evidence>
<dbReference type="Proteomes" id="UP000294933">
    <property type="component" value="Unassembled WGS sequence"/>
</dbReference>
<dbReference type="EMBL" id="ML170267">
    <property type="protein sequence ID" value="TDL15643.1"/>
    <property type="molecule type" value="Genomic_DNA"/>
</dbReference>
<dbReference type="Pfam" id="PF00651">
    <property type="entry name" value="BTB"/>
    <property type="match status" value="1"/>
</dbReference>
<sequence>MPPPEGSKRDATYYFDDGDVVFVFEKVLFKVHGTFLKHFSEIFRDMLEVPQGHNKDKDGSESNPIQLEQVKADEFRDICRVMYHGLSRGNSIGKVLTDVSP</sequence>
<evidence type="ECO:0000313" key="2">
    <source>
        <dbReference type="EMBL" id="TDL15643.1"/>
    </source>
</evidence>
<dbReference type="Gene3D" id="3.30.710.10">
    <property type="entry name" value="Potassium Channel Kv1.1, Chain A"/>
    <property type="match status" value="1"/>
</dbReference>
<name>A0A4Y7PJJ7_9AGAM</name>
<reference evidence="2 3" key="1">
    <citation type="submission" date="2018-06" db="EMBL/GenBank/DDBJ databases">
        <title>A transcriptomic atlas of mushroom development highlights an independent origin of complex multicellularity.</title>
        <authorList>
            <consortium name="DOE Joint Genome Institute"/>
            <person name="Krizsan K."/>
            <person name="Almasi E."/>
            <person name="Merenyi Z."/>
            <person name="Sahu N."/>
            <person name="Viragh M."/>
            <person name="Koszo T."/>
            <person name="Mondo S."/>
            <person name="Kiss B."/>
            <person name="Balint B."/>
            <person name="Kues U."/>
            <person name="Barry K."/>
            <person name="Hegedus J.C."/>
            <person name="Henrissat B."/>
            <person name="Johnson J."/>
            <person name="Lipzen A."/>
            <person name="Ohm R."/>
            <person name="Nagy I."/>
            <person name="Pangilinan J."/>
            <person name="Yan J."/>
            <person name="Xiong Y."/>
            <person name="Grigoriev I.V."/>
            <person name="Hibbett D.S."/>
            <person name="Nagy L.G."/>
        </authorList>
    </citation>
    <scope>NUCLEOTIDE SEQUENCE [LARGE SCALE GENOMIC DNA]</scope>
    <source>
        <strain evidence="2 3">SZMC22713</strain>
    </source>
</reference>
<dbReference type="CDD" id="cd18186">
    <property type="entry name" value="BTB_POZ_ZBTB_KLHL-like"/>
    <property type="match status" value="1"/>
</dbReference>
<dbReference type="InterPro" id="IPR011333">
    <property type="entry name" value="SKP1/BTB/POZ_sf"/>
</dbReference>
<dbReference type="OrthoDB" id="3157337at2759"/>
<accession>A0A4Y7PJJ7</accession>
<keyword evidence="3" id="KW-1185">Reference proteome</keyword>
<dbReference type="VEuPathDB" id="FungiDB:BD410DRAFT_845022"/>
<dbReference type="PROSITE" id="PS50097">
    <property type="entry name" value="BTB"/>
    <property type="match status" value="1"/>
</dbReference>
<organism evidence="2 3">
    <name type="scientific">Rickenella mellea</name>
    <dbReference type="NCBI Taxonomy" id="50990"/>
    <lineage>
        <taxon>Eukaryota</taxon>
        <taxon>Fungi</taxon>
        <taxon>Dikarya</taxon>
        <taxon>Basidiomycota</taxon>
        <taxon>Agaricomycotina</taxon>
        <taxon>Agaricomycetes</taxon>
        <taxon>Hymenochaetales</taxon>
        <taxon>Rickenellaceae</taxon>
        <taxon>Rickenella</taxon>
    </lineage>
</organism>
<dbReference type="SUPFAM" id="SSF54695">
    <property type="entry name" value="POZ domain"/>
    <property type="match status" value="1"/>
</dbReference>
<dbReference type="InterPro" id="IPR000210">
    <property type="entry name" value="BTB/POZ_dom"/>
</dbReference>
<proteinExistence type="predicted"/>